<evidence type="ECO:0008006" key="3">
    <source>
        <dbReference type="Google" id="ProtNLM"/>
    </source>
</evidence>
<dbReference type="AlphaFoldDB" id="A0A6J4N2I1"/>
<gene>
    <name evidence="2" type="ORF">AVDCRST_MAG64-93</name>
</gene>
<feature type="transmembrane region" description="Helical" evidence="1">
    <location>
        <begin position="199"/>
        <end position="220"/>
    </location>
</feature>
<protein>
    <recommendedName>
        <fullName evidence="3">PH domain-containing protein</fullName>
    </recommendedName>
</protein>
<evidence type="ECO:0000256" key="1">
    <source>
        <dbReference type="SAM" id="Phobius"/>
    </source>
</evidence>
<sequence length="250" mass="28082">MGTSQTSGREADREKPPWTYNTGLEFACMATLCVGSATTMIAAVAWSAAAGEHLPPVPLILTGMTVLGAFAFPLVMIRLQSCGSGTISADGIEYRPVLHDARRVRWDQVESVQWLRWRVVLRGGGTEVTVRWAELLPKIRGPAREWVRSSLAPAFQLTDAPKPPERTTWTRILLVSVIAACPMLLAWERLLHDFYGNRSWIWVFLSPLPLSFLLAFAHAYRDRNRFRIWYHRRSDSAAPPDPLHPPPVLS</sequence>
<name>A0A6J4N2I1_9BACT</name>
<organism evidence="2">
    <name type="scientific">uncultured Phycisphaerae bacterium</name>
    <dbReference type="NCBI Taxonomy" id="904963"/>
    <lineage>
        <taxon>Bacteria</taxon>
        <taxon>Pseudomonadati</taxon>
        <taxon>Planctomycetota</taxon>
        <taxon>Phycisphaerae</taxon>
        <taxon>environmental samples</taxon>
    </lineage>
</organism>
<keyword evidence="1" id="KW-1133">Transmembrane helix</keyword>
<feature type="transmembrane region" description="Helical" evidence="1">
    <location>
        <begin position="169"/>
        <end position="187"/>
    </location>
</feature>
<keyword evidence="1" id="KW-0472">Membrane</keyword>
<feature type="transmembrane region" description="Helical" evidence="1">
    <location>
        <begin position="23"/>
        <end position="46"/>
    </location>
</feature>
<accession>A0A6J4N2I1</accession>
<feature type="transmembrane region" description="Helical" evidence="1">
    <location>
        <begin position="58"/>
        <end position="77"/>
    </location>
</feature>
<proteinExistence type="predicted"/>
<reference evidence="2" key="1">
    <citation type="submission" date="2020-02" db="EMBL/GenBank/DDBJ databases">
        <authorList>
            <person name="Meier V. D."/>
        </authorList>
    </citation>
    <scope>NUCLEOTIDE SEQUENCE</scope>
    <source>
        <strain evidence="2">AVDCRST_MAG64</strain>
    </source>
</reference>
<evidence type="ECO:0000313" key="2">
    <source>
        <dbReference type="EMBL" id="CAA9373110.1"/>
    </source>
</evidence>
<keyword evidence="1" id="KW-0812">Transmembrane</keyword>
<dbReference type="EMBL" id="CADCUQ010000024">
    <property type="protein sequence ID" value="CAA9373110.1"/>
    <property type="molecule type" value="Genomic_DNA"/>
</dbReference>